<accession>A0ABT0FJC1</accession>
<sequence>MDSTIELVARYLELSQTDEALLNCMRSARIPPGLHDIVLSRPLFYPHALVAGVSADTKALLLVCESMLDGHYRGDVTDYLAAQGKPQPVIDVIRENLVGEHYYYGRTDAILSSDGFRIIELNVGSELGGYSAGMVNRAVLEQEEFAAFATDHSLRYVEMRDVLIDRLHEVSRQVVGVEDPVVAVVEETGSGYTAEVMTRTLEDRGLRVVIGELSDLTSDHGKIVIHGRTRVDVVLRYFFPSHLLADPRDRWQAAMLTQAHQEGRTALFTPMDSALHESKATFGLMYHPPIWAGLTEAERSLVRRVVPWTRLLGSDFPVVSEQDRRAAIEECRERREHLVLKPAGGRRGEGVFLGAAMDDKEWAQALRVAATGDYVAQERVVPVTHQMVDPDTKTMEDWQAILGVFCDDGGYGGTRVMGQPARRIDLVDWGIRRYGCAFTFE</sequence>
<organism evidence="2 3">
    <name type="scientific">Actinomadura luzonensis</name>
    <dbReference type="NCBI Taxonomy" id="2805427"/>
    <lineage>
        <taxon>Bacteria</taxon>
        <taxon>Bacillati</taxon>
        <taxon>Actinomycetota</taxon>
        <taxon>Actinomycetes</taxon>
        <taxon>Streptosporangiales</taxon>
        <taxon>Thermomonosporaceae</taxon>
        <taxon>Actinomadura</taxon>
    </lineage>
</organism>
<dbReference type="Proteomes" id="UP001317259">
    <property type="component" value="Unassembled WGS sequence"/>
</dbReference>
<gene>
    <name evidence="2" type="ORF">MF672_001065</name>
</gene>
<protein>
    <submittedName>
        <fullName evidence="2">Circularly permuted type 2 ATP-grasp protein</fullName>
    </submittedName>
</protein>
<evidence type="ECO:0000259" key="1">
    <source>
        <dbReference type="Pfam" id="PF14403"/>
    </source>
</evidence>
<reference evidence="2 3" key="1">
    <citation type="submission" date="2022-04" db="EMBL/GenBank/DDBJ databases">
        <title>Genome draft of Actinomadura sp. ATCC 31491.</title>
        <authorList>
            <person name="Shi X."/>
            <person name="Du Y."/>
        </authorList>
    </citation>
    <scope>NUCLEOTIDE SEQUENCE [LARGE SCALE GENOMIC DNA]</scope>
    <source>
        <strain evidence="2 3">ATCC 31491</strain>
    </source>
</reference>
<feature type="domain" description="Circularly permuted ATP-grasp type 2" evidence="1">
    <location>
        <begin position="116"/>
        <end position="407"/>
    </location>
</feature>
<dbReference type="SUPFAM" id="SSF56059">
    <property type="entry name" value="Glutathione synthetase ATP-binding domain-like"/>
    <property type="match status" value="1"/>
</dbReference>
<keyword evidence="3" id="KW-1185">Reference proteome</keyword>
<name>A0ABT0FJC1_9ACTN</name>
<dbReference type="InterPro" id="IPR025841">
    <property type="entry name" value="CP_ATPgrasp_2"/>
</dbReference>
<proteinExistence type="predicted"/>
<comment type="caution">
    <text evidence="2">The sequence shown here is derived from an EMBL/GenBank/DDBJ whole genome shotgun (WGS) entry which is preliminary data.</text>
</comment>
<evidence type="ECO:0000313" key="3">
    <source>
        <dbReference type="Proteomes" id="UP001317259"/>
    </source>
</evidence>
<dbReference type="Pfam" id="PF14403">
    <property type="entry name" value="CP_ATPgrasp_2"/>
    <property type="match status" value="1"/>
</dbReference>
<dbReference type="RefSeq" id="WP_242377097.1">
    <property type="nucleotide sequence ID" value="NZ_JAKRKC020000001.1"/>
</dbReference>
<dbReference type="EMBL" id="JAKRKC020000001">
    <property type="protein sequence ID" value="MCK2212396.1"/>
    <property type="molecule type" value="Genomic_DNA"/>
</dbReference>
<evidence type="ECO:0000313" key="2">
    <source>
        <dbReference type="EMBL" id="MCK2212396.1"/>
    </source>
</evidence>